<keyword evidence="2" id="KW-1185">Reference proteome</keyword>
<evidence type="ECO:0000313" key="3">
    <source>
        <dbReference type="RefSeq" id="XP_028032113.1"/>
    </source>
</evidence>
<dbReference type="RefSeq" id="XP_028032113.1">
    <property type="nucleotide sequence ID" value="XM_028176312.1"/>
</dbReference>
<organism evidence="2 3">
    <name type="scientific">Bombyx mandarina</name>
    <name type="common">Wild silk moth</name>
    <name type="synonym">Wild silkworm</name>
    <dbReference type="NCBI Taxonomy" id="7092"/>
    <lineage>
        <taxon>Eukaryota</taxon>
        <taxon>Metazoa</taxon>
        <taxon>Ecdysozoa</taxon>
        <taxon>Arthropoda</taxon>
        <taxon>Hexapoda</taxon>
        <taxon>Insecta</taxon>
        <taxon>Pterygota</taxon>
        <taxon>Neoptera</taxon>
        <taxon>Endopterygota</taxon>
        <taxon>Lepidoptera</taxon>
        <taxon>Glossata</taxon>
        <taxon>Ditrysia</taxon>
        <taxon>Bombycoidea</taxon>
        <taxon>Bombycidae</taxon>
        <taxon>Bombycinae</taxon>
        <taxon>Bombyx</taxon>
    </lineage>
</organism>
<sequence length="152" mass="17587">MFRIYKMKFVSLFSGKTTDTFEAKKGSLASSPDVDIRASIASPGRTPFPKFQNYESDSETDSCGSEQQEEYLDNELLHESSIIEEIPTLDSERFEHIPVLRTPKRHVSRRTALEITRRRIDFDSPEYIELGDLQKNNYKNTTDKTSEEKNQI</sequence>
<dbReference type="KEGG" id="bman:114244472"/>
<dbReference type="AlphaFoldDB" id="A0A6J2JS61"/>
<gene>
    <name evidence="3" type="primary">LOC114244472</name>
</gene>
<proteinExistence type="predicted"/>
<protein>
    <submittedName>
        <fullName evidence="3">Uncharacterized protein LOC114244472</fullName>
    </submittedName>
</protein>
<dbReference type="GeneID" id="114244472"/>
<feature type="region of interest" description="Disordered" evidence="1">
    <location>
        <begin position="38"/>
        <end position="68"/>
    </location>
</feature>
<evidence type="ECO:0000256" key="1">
    <source>
        <dbReference type="SAM" id="MobiDB-lite"/>
    </source>
</evidence>
<accession>A0A6J2JS61</accession>
<reference evidence="3" key="1">
    <citation type="submission" date="2025-08" db="UniProtKB">
        <authorList>
            <consortium name="RefSeq"/>
        </authorList>
    </citation>
    <scope>IDENTIFICATION</scope>
    <source>
        <tissue evidence="3">Silk gland</tissue>
    </source>
</reference>
<dbReference type="Proteomes" id="UP000504629">
    <property type="component" value="Unplaced"/>
</dbReference>
<name>A0A6J2JS61_BOMMA</name>
<evidence type="ECO:0000313" key="2">
    <source>
        <dbReference type="Proteomes" id="UP000504629"/>
    </source>
</evidence>